<proteinExistence type="predicted"/>
<protein>
    <submittedName>
        <fullName evidence="3">Uncharacterized protein</fullName>
    </submittedName>
</protein>
<dbReference type="Proteomes" id="UP000587942">
    <property type="component" value="Unassembled WGS sequence"/>
</dbReference>
<keyword evidence="1" id="KW-0175">Coiled coil</keyword>
<evidence type="ECO:0000256" key="2">
    <source>
        <dbReference type="SAM" id="Phobius"/>
    </source>
</evidence>
<evidence type="ECO:0000313" key="3">
    <source>
        <dbReference type="EMBL" id="NKE08145.1"/>
    </source>
</evidence>
<evidence type="ECO:0000256" key="1">
    <source>
        <dbReference type="SAM" id="Coils"/>
    </source>
</evidence>
<gene>
    <name evidence="3" type="ORF">GWK17_22160</name>
</gene>
<dbReference type="AlphaFoldDB" id="A0A846TV54"/>
<keyword evidence="2" id="KW-1133">Transmembrane helix</keyword>
<feature type="coiled-coil region" evidence="1">
    <location>
        <begin position="70"/>
        <end position="107"/>
    </location>
</feature>
<keyword evidence="2" id="KW-0812">Transmembrane</keyword>
<keyword evidence="2" id="KW-0472">Membrane</keyword>
<accession>A0A846TV54</accession>
<reference evidence="3 4" key="1">
    <citation type="submission" date="2020-03" db="EMBL/GenBank/DDBJ databases">
        <authorList>
            <person name="Sun Q."/>
        </authorList>
    </citation>
    <scope>NUCLEOTIDE SEQUENCE [LARGE SCALE GENOMIC DNA]</scope>
    <source>
        <strain evidence="3 4">KACC 21451</strain>
    </source>
</reference>
<sequence>MITMTPAYHPEWLVKFWMTTPGFNMVNPHYLLIVIAAVIGAVWFVQRRKAPSEKIISEEDQLFIHHLHRKKVIERELAVLEARLAEAEITEENFNKMKNEYQSHLAQVNKELKQYT</sequence>
<feature type="transmembrane region" description="Helical" evidence="2">
    <location>
        <begin position="28"/>
        <end position="45"/>
    </location>
</feature>
<name>A0A846TV54_9BACI</name>
<comment type="caution">
    <text evidence="3">The sequence shown here is derived from an EMBL/GenBank/DDBJ whole genome shotgun (WGS) entry which is preliminary data.</text>
</comment>
<evidence type="ECO:0000313" key="4">
    <source>
        <dbReference type="Proteomes" id="UP000587942"/>
    </source>
</evidence>
<dbReference type="EMBL" id="JAAVUM010000028">
    <property type="protein sequence ID" value="NKE08145.1"/>
    <property type="molecule type" value="Genomic_DNA"/>
</dbReference>
<organism evidence="3 4">
    <name type="scientific">Mesobacillus selenatarsenatis</name>
    <dbReference type="NCBI Taxonomy" id="388741"/>
    <lineage>
        <taxon>Bacteria</taxon>
        <taxon>Bacillati</taxon>
        <taxon>Bacillota</taxon>
        <taxon>Bacilli</taxon>
        <taxon>Bacillales</taxon>
        <taxon>Bacillaceae</taxon>
        <taxon>Mesobacillus</taxon>
    </lineage>
</organism>